<reference evidence="9 10" key="1">
    <citation type="submission" date="2024-06" db="EMBL/GenBank/DDBJ databases">
        <title>Genomic Encyclopedia of Type Strains, Phase IV (KMG-IV): sequencing the most valuable type-strain genomes for metagenomic binning, comparative biology and taxonomic classification.</title>
        <authorList>
            <person name="Goeker M."/>
        </authorList>
    </citation>
    <scope>NUCLEOTIDE SEQUENCE [LARGE SCALE GENOMIC DNA]</scope>
    <source>
        <strain evidence="9 10">DSM 21331</strain>
    </source>
</reference>
<gene>
    <name evidence="9" type="ORF">ABID43_002991</name>
</gene>
<evidence type="ECO:0000256" key="4">
    <source>
        <dbReference type="ARBA" id="ARBA00022670"/>
    </source>
</evidence>
<dbReference type="EMBL" id="JBEPMM010000008">
    <property type="protein sequence ID" value="MET3693441.1"/>
    <property type="molecule type" value="Genomic_DNA"/>
</dbReference>
<organism evidence="9 10">
    <name type="scientific">Methylobacterium goesingense</name>
    <dbReference type="NCBI Taxonomy" id="243690"/>
    <lineage>
        <taxon>Bacteria</taxon>
        <taxon>Pseudomonadati</taxon>
        <taxon>Pseudomonadota</taxon>
        <taxon>Alphaproteobacteria</taxon>
        <taxon>Hyphomicrobiales</taxon>
        <taxon>Methylobacteriaceae</taxon>
        <taxon>Methylobacterium</taxon>
    </lineage>
</organism>
<evidence type="ECO:0000313" key="10">
    <source>
        <dbReference type="Proteomes" id="UP001549145"/>
    </source>
</evidence>
<dbReference type="InterPro" id="IPR016125">
    <property type="entry name" value="Peptidase_C15-like"/>
</dbReference>
<comment type="caution">
    <text evidence="9">The sequence shown here is derived from an EMBL/GenBank/DDBJ whole genome shotgun (WGS) entry which is preliminary data.</text>
</comment>
<dbReference type="GO" id="GO:0016920">
    <property type="term" value="F:pyroglutamyl-peptidase activity"/>
    <property type="evidence" value="ECO:0007669"/>
    <property type="project" value="UniProtKB-EC"/>
</dbReference>
<dbReference type="RefSeq" id="WP_238276574.1">
    <property type="nucleotide sequence ID" value="NZ_BPQL01000017.1"/>
</dbReference>
<sequence length="209" mass="22222">MPGGLLITGFGPFPGVPRNPSATLARRIGVLARPKVGGAPVRVLILRTTYAAIPAMLEPALAEAPSAILMLGVASRARRVRVEIQGRNRTSRLFPDASGRIAARSTLEPDGPAARRSPAAPFALASLRRSGIAAIPSRDAGRYLCNATYFRALREGPPTLFVHIPLPPRTRRPAKASARPQRQTFAETLARACAEVARGLVVRSRAGGR</sequence>
<dbReference type="Pfam" id="PF01470">
    <property type="entry name" value="Peptidase_C15"/>
    <property type="match status" value="1"/>
</dbReference>
<evidence type="ECO:0000256" key="6">
    <source>
        <dbReference type="ARBA" id="ARBA00022807"/>
    </source>
</evidence>
<evidence type="ECO:0000256" key="7">
    <source>
        <dbReference type="ARBA" id="ARBA00030836"/>
    </source>
</evidence>
<proteinExistence type="inferred from homology"/>
<keyword evidence="5 9" id="KW-0378">Hydrolase</keyword>
<evidence type="ECO:0000256" key="2">
    <source>
        <dbReference type="ARBA" id="ARBA00019191"/>
    </source>
</evidence>
<dbReference type="PANTHER" id="PTHR23402:SF1">
    <property type="entry name" value="PYROGLUTAMYL-PEPTIDASE I"/>
    <property type="match status" value="1"/>
</dbReference>
<dbReference type="SUPFAM" id="SSF53182">
    <property type="entry name" value="Pyrrolidone carboxyl peptidase (pyroglutamate aminopeptidase)"/>
    <property type="match status" value="1"/>
</dbReference>
<accession>A0ABV2L6H7</accession>
<comment type="similarity">
    <text evidence="1">Belongs to the peptidase C15 family.</text>
</comment>
<evidence type="ECO:0000313" key="9">
    <source>
        <dbReference type="EMBL" id="MET3693441.1"/>
    </source>
</evidence>
<keyword evidence="10" id="KW-1185">Reference proteome</keyword>
<name>A0ABV2L6H7_9HYPH</name>
<dbReference type="InterPro" id="IPR000816">
    <property type="entry name" value="Peptidase_C15"/>
</dbReference>
<evidence type="ECO:0000256" key="1">
    <source>
        <dbReference type="ARBA" id="ARBA00006641"/>
    </source>
</evidence>
<dbReference type="PANTHER" id="PTHR23402">
    <property type="entry name" value="PROTEASE FAMILY C15 PYROGLUTAMYL-PEPTIDASE I-RELATED"/>
    <property type="match status" value="1"/>
</dbReference>
<dbReference type="Gene3D" id="3.40.630.20">
    <property type="entry name" value="Peptidase C15, pyroglutamyl peptidase I-like"/>
    <property type="match status" value="1"/>
</dbReference>
<dbReference type="InterPro" id="IPR036440">
    <property type="entry name" value="Peptidase_C15-like_sf"/>
</dbReference>
<keyword evidence="3" id="KW-0963">Cytoplasm</keyword>
<protein>
    <recommendedName>
        <fullName evidence="2">Pyrrolidone-carboxylate peptidase</fullName>
    </recommendedName>
    <alternativeName>
        <fullName evidence="7">5-oxoprolyl-peptidase</fullName>
    </alternativeName>
    <alternativeName>
        <fullName evidence="8">Pyroglutamyl-peptidase I</fullName>
    </alternativeName>
</protein>
<evidence type="ECO:0000256" key="3">
    <source>
        <dbReference type="ARBA" id="ARBA00022490"/>
    </source>
</evidence>
<evidence type="ECO:0000256" key="5">
    <source>
        <dbReference type="ARBA" id="ARBA00022801"/>
    </source>
</evidence>
<dbReference type="PRINTS" id="PR00706">
    <property type="entry name" value="PYROGLUPTASE"/>
</dbReference>
<dbReference type="Proteomes" id="UP001549145">
    <property type="component" value="Unassembled WGS sequence"/>
</dbReference>
<keyword evidence="4" id="KW-0645">Protease</keyword>
<evidence type="ECO:0000256" key="8">
    <source>
        <dbReference type="ARBA" id="ARBA00031559"/>
    </source>
</evidence>
<keyword evidence="6" id="KW-0788">Thiol protease</keyword>